<feature type="transmembrane region" description="Helical" evidence="1">
    <location>
        <begin position="30"/>
        <end position="46"/>
    </location>
</feature>
<evidence type="ECO:0000256" key="1">
    <source>
        <dbReference type="SAM" id="Phobius"/>
    </source>
</evidence>
<dbReference type="Proteomes" id="UP000004080">
    <property type="component" value="Unassembled WGS sequence"/>
</dbReference>
<reference evidence="2 3" key="1">
    <citation type="journal article" date="2012" name="J. Bacteriol.">
        <title>Genome of Bacillus macauensis ZFHKF-1, a Long-Chain-Forming Bacterium.</title>
        <authorList>
            <person name="Cai L."/>
            <person name="Zhang T."/>
        </authorList>
    </citation>
    <scope>NUCLEOTIDE SEQUENCE [LARGE SCALE GENOMIC DNA]</scope>
    <source>
        <strain evidence="2 3">ZFHKF-1</strain>
    </source>
</reference>
<dbReference type="STRING" id="1196324.A374_05151"/>
<keyword evidence="1" id="KW-0812">Transmembrane</keyword>
<protein>
    <submittedName>
        <fullName evidence="2">Uncharacterized protein</fullName>
    </submittedName>
</protein>
<dbReference type="RefSeq" id="WP_007201129.1">
    <property type="nucleotide sequence ID" value="NZ_AKKV01000021.1"/>
</dbReference>
<keyword evidence="3" id="KW-1185">Reference proteome</keyword>
<evidence type="ECO:0000313" key="2">
    <source>
        <dbReference type="EMBL" id="EIT86324.1"/>
    </source>
</evidence>
<feature type="transmembrane region" description="Helical" evidence="1">
    <location>
        <begin position="7"/>
        <end position="24"/>
    </location>
</feature>
<comment type="caution">
    <text evidence="2">The sequence shown here is derived from an EMBL/GenBank/DDBJ whole genome shotgun (WGS) entry which is preliminary data.</text>
</comment>
<dbReference type="EMBL" id="AKKV01000021">
    <property type="protein sequence ID" value="EIT86324.1"/>
    <property type="molecule type" value="Genomic_DNA"/>
</dbReference>
<name>I8AL43_9BACL</name>
<gene>
    <name evidence="2" type="ORF">A374_05151</name>
</gene>
<feature type="transmembrane region" description="Helical" evidence="1">
    <location>
        <begin position="53"/>
        <end position="75"/>
    </location>
</feature>
<keyword evidence="1" id="KW-1133">Transmembrane helix</keyword>
<accession>I8AL43</accession>
<dbReference type="PATRIC" id="fig|1196324.3.peg.1044"/>
<evidence type="ECO:0000313" key="3">
    <source>
        <dbReference type="Proteomes" id="UP000004080"/>
    </source>
</evidence>
<proteinExistence type="predicted"/>
<keyword evidence="1" id="KW-0472">Membrane</keyword>
<dbReference type="AlphaFoldDB" id="I8AL43"/>
<sequence length="78" mass="8924">MKNKSKCWIGFEYGIGVAAFLLAIWNGLYVNSAATLFLLVATVFLFRTIERKIYGTTAECWFSGSVTVLFIWLAFQEW</sequence>
<organism evidence="2 3">
    <name type="scientific">Fictibacillus macauensis ZFHKF-1</name>
    <dbReference type="NCBI Taxonomy" id="1196324"/>
    <lineage>
        <taxon>Bacteria</taxon>
        <taxon>Bacillati</taxon>
        <taxon>Bacillota</taxon>
        <taxon>Bacilli</taxon>
        <taxon>Bacillales</taxon>
        <taxon>Fictibacillaceae</taxon>
        <taxon>Fictibacillus</taxon>
    </lineage>
</organism>